<organism evidence="2 3">
    <name type="scientific">Patiriisocius marinistellae</name>
    <dbReference type="NCBI Taxonomy" id="2494560"/>
    <lineage>
        <taxon>Bacteria</taxon>
        <taxon>Pseudomonadati</taxon>
        <taxon>Bacteroidota</taxon>
        <taxon>Flavobacteriia</taxon>
        <taxon>Flavobacteriales</taxon>
        <taxon>Flavobacteriaceae</taxon>
        <taxon>Patiriisocius</taxon>
    </lineage>
</organism>
<dbReference type="Proteomes" id="UP000326994">
    <property type="component" value="Unassembled WGS sequence"/>
</dbReference>
<dbReference type="PANTHER" id="PTHR33993">
    <property type="entry name" value="GLYOXALASE-RELATED"/>
    <property type="match status" value="1"/>
</dbReference>
<dbReference type="AlphaFoldDB" id="A0A5J4G1W4"/>
<comment type="caution">
    <text evidence="2">The sequence shown here is derived from an EMBL/GenBank/DDBJ whole genome shotgun (WGS) entry which is preliminary data.</text>
</comment>
<keyword evidence="3" id="KW-1185">Reference proteome</keyword>
<dbReference type="RefSeq" id="WP_151893985.1">
    <property type="nucleotide sequence ID" value="NZ_BKCF01000002.1"/>
</dbReference>
<gene>
    <name evidence="2" type="ORF">ULMS_15590</name>
</gene>
<dbReference type="OrthoDB" id="9804235at2"/>
<dbReference type="Pfam" id="PF00903">
    <property type="entry name" value="Glyoxalase"/>
    <property type="match status" value="1"/>
</dbReference>
<dbReference type="EMBL" id="BKCF01000002">
    <property type="protein sequence ID" value="GEQ86051.1"/>
    <property type="molecule type" value="Genomic_DNA"/>
</dbReference>
<evidence type="ECO:0000259" key="1">
    <source>
        <dbReference type="PROSITE" id="PS51819"/>
    </source>
</evidence>
<protein>
    <submittedName>
        <fullName evidence="2">Glyoxalase</fullName>
    </submittedName>
</protein>
<dbReference type="InterPro" id="IPR037523">
    <property type="entry name" value="VOC_core"/>
</dbReference>
<dbReference type="PANTHER" id="PTHR33993:SF2">
    <property type="entry name" value="VOC DOMAIN-CONTAINING PROTEIN"/>
    <property type="match status" value="1"/>
</dbReference>
<feature type="domain" description="VOC" evidence="1">
    <location>
        <begin position="5"/>
        <end position="123"/>
    </location>
</feature>
<evidence type="ECO:0000313" key="2">
    <source>
        <dbReference type="EMBL" id="GEQ86051.1"/>
    </source>
</evidence>
<proteinExistence type="predicted"/>
<dbReference type="InterPro" id="IPR004360">
    <property type="entry name" value="Glyas_Fos-R_dOase_dom"/>
</dbReference>
<reference evidence="2 3" key="1">
    <citation type="submission" date="2019-08" db="EMBL/GenBank/DDBJ databases">
        <title>Ulvibacter marinistellae sp. nov., isolated from a starfish, Patiria pectinifera.</title>
        <authorList>
            <person name="Kawano K."/>
            <person name="Ushijima N."/>
            <person name="Kihara M."/>
            <person name="Itoh H."/>
        </authorList>
    </citation>
    <scope>NUCLEOTIDE SEQUENCE [LARGE SCALE GENOMIC DNA]</scope>
    <source>
        <strain evidence="2 3">KK4</strain>
    </source>
</reference>
<dbReference type="PROSITE" id="PS51819">
    <property type="entry name" value="VOC"/>
    <property type="match status" value="1"/>
</dbReference>
<dbReference type="SUPFAM" id="SSF54593">
    <property type="entry name" value="Glyoxalase/Bleomycin resistance protein/Dihydroxybiphenyl dioxygenase"/>
    <property type="match status" value="1"/>
</dbReference>
<dbReference type="Gene3D" id="3.10.180.10">
    <property type="entry name" value="2,3-Dihydroxybiphenyl 1,2-Dioxygenase, domain 1"/>
    <property type="match status" value="1"/>
</dbReference>
<dbReference type="CDD" id="cd07247">
    <property type="entry name" value="SgaA_N_like"/>
    <property type="match status" value="1"/>
</dbReference>
<name>A0A5J4G1W4_9FLAO</name>
<dbReference type="InterPro" id="IPR029068">
    <property type="entry name" value="Glyas_Bleomycin-R_OHBP_Dase"/>
</dbReference>
<dbReference type="InterPro" id="IPR052164">
    <property type="entry name" value="Anthracycline_SecMetBiosynth"/>
</dbReference>
<accession>A0A5J4G1W4</accession>
<sequence length="124" mass="13940">MEMNTFSWIEIPVLNMTRAITFYEKVLEIKIDLKDFGDVKMGWFPSKGEAYGATGTLIQNNNYKPSENGALVYFASQDLQKELDNVEEAGGKILKEKTQISPDHGYMAVILDTEGNRVALNSRS</sequence>
<evidence type="ECO:0000313" key="3">
    <source>
        <dbReference type="Proteomes" id="UP000326994"/>
    </source>
</evidence>